<dbReference type="EMBL" id="VIFK01000066">
    <property type="protein sequence ID" value="TQE99372.1"/>
    <property type="molecule type" value="Genomic_DNA"/>
</dbReference>
<organism evidence="2 3">
    <name type="scientific">Spiribacter salinus</name>
    <dbReference type="NCBI Taxonomy" id="1335746"/>
    <lineage>
        <taxon>Bacteria</taxon>
        <taxon>Pseudomonadati</taxon>
        <taxon>Pseudomonadota</taxon>
        <taxon>Gammaproteobacteria</taxon>
        <taxon>Chromatiales</taxon>
        <taxon>Ectothiorhodospiraceae</taxon>
        <taxon>Spiribacter</taxon>
    </lineage>
</organism>
<reference evidence="2 3" key="1">
    <citation type="submission" date="2019-06" db="EMBL/GenBank/DDBJ databases">
        <title>Metagenome assembled Genome of Spiribacter salinus SL48-SHIP from the microbial mat of Salt Lake 48 (Novosibirsk region, Russia).</title>
        <authorList>
            <person name="Shipova A."/>
            <person name="Rozanov A.S."/>
            <person name="Bryanskaya A.V."/>
            <person name="Peltek S.E."/>
        </authorList>
    </citation>
    <scope>NUCLEOTIDE SEQUENCE [LARGE SCALE GENOMIC DNA]</scope>
    <source>
        <strain evidence="2">SL48-SHIP-2</strain>
    </source>
</reference>
<evidence type="ECO:0000313" key="3">
    <source>
        <dbReference type="Proteomes" id="UP000315400"/>
    </source>
</evidence>
<accession>A0A540VRJ8</accession>
<evidence type="ECO:0000313" key="2">
    <source>
        <dbReference type="EMBL" id="TQE99372.1"/>
    </source>
</evidence>
<protein>
    <submittedName>
        <fullName evidence="2">Uncharacterized protein</fullName>
    </submittedName>
</protein>
<feature type="region of interest" description="Disordered" evidence="1">
    <location>
        <begin position="196"/>
        <end position="225"/>
    </location>
</feature>
<comment type="caution">
    <text evidence="2">The sequence shown here is derived from an EMBL/GenBank/DDBJ whole genome shotgun (WGS) entry which is preliminary data.</text>
</comment>
<name>A0A540VRJ8_9GAMM</name>
<feature type="compositionally biased region" description="Low complexity" evidence="1">
    <location>
        <begin position="196"/>
        <end position="212"/>
    </location>
</feature>
<dbReference type="AlphaFoldDB" id="A0A540VRJ8"/>
<evidence type="ECO:0000256" key="1">
    <source>
        <dbReference type="SAM" id="MobiDB-lite"/>
    </source>
</evidence>
<dbReference type="Proteomes" id="UP000315400">
    <property type="component" value="Unassembled WGS sequence"/>
</dbReference>
<gene>
    <name evidence="2" type="ORF">FKY71_08870</name>
</gene>
<sequence length="225" mass="23796">MGFDGQNFEAVDQEGYQNDSLIAGDAQPLDVALHRRIASNARAMEFDFDRCGQHLLLDAADISTATDPDGRAFVSVRGGVFLVVPLNFERPPASVTVDIGADIRGYLLTEADARLTATLKVIGGPEYSATVDVEGATGYDTYRLTIDDLGGASARDALLLLGCQSTNIEEVITTKSNVTSPDDRTATLSGTDYAMTSAATSGQPSPSSGTQQDVYVTSRAQDSVF</sequence>
<proteinExistence type="predicted"/>
<feature type="compositionally biased region" description="Polar residues" evidence="1">
    <location>
        <begin position="213"/>
        <end position="225"/>
    </location>
</feature>
<feature type="non-terminal residue" evidence="2">
    <location>
        <position position="225"/>
    </location>
</feature>